<keyword evidence="13" id="KW-1185">Reference proteome</keyword>
<dbReference type="FunFam" id="3.40.50.300:FF:000727">
    <property type="entry name" value="Protein SEY1 homolog"/>
    <property type="match status" value="1"/>
</dbReference>
<keyword evidence="2 8" id="KW-0547">Nucleotide-binding</keyword>
<gene>
    <name evidence="8" type="primary">SEY1</name>
    <name evidence="12" type="ORF">OBBRIDRAFT_789985</name>
</gene>
<dbReference type="GO" id="GO:0016320">
    <property type="term" value="P:endoplasmic reticulum membrane fusion"/>
    <property type="evidence" value="ECO:0007669"/>
    <property type="project" value="TreeGrafter"/>
</dbReference>
<dbReference type="SUPFAM" id="SSF52540">
    <property type="entry name" value="P-loop containing nucleoside triphosphate hydrolases"/>
    <property type="match status" value="1"/>
</dbReference>
<dbReference type="InterPro" id="IPR008803">
    <property type="entry name" value="RHD3/Sey1"/>
</dbReference>
<feature type="binding site" evidence="8">
    <location>
        <begin position="84"/>
        <end position="91"/>
    </location>
    <ligand>
        <name>GTP</name>
        <dbReference type="ChEBI" id="CHEBI:37565"/>
    </ligand>
</feature>
<dbReference type="InterPro" id="IPR030386">
    <property type="entry name" value="G_GB1_RHD3_dom"/>
</dbReference>
<keyword evidence="5 8" id="KW-1133">Transmembrane helix</keyword>
<evidence type="ECO:0000256" key="2">
    <source>
        <dbReference type="ARBA" id="ARBA00022741"/>
    </source>
</evidence>
<keyword evidence="3 8" id="KW-0378">Hydrolase</keyword>
<evidence type="ECO:0000259" key="11">
    <source>
        <dbReference type="PROSITE" id="PS51715"/>
    </source>
</evidence>
<dbReference type="PANTHER" id="PTHR45923:SF2">
    <property type="entry name" value="PROTEIN SEY1"/>
    <property type="match status" value="1"/>
</dbReference>
<evidence type="ECO:0000256" key="1">
    <source>
        <dbReference type="ARBA" id="ARBA00022692"/>
    </source>
</evidence>
<dbReference type="Proteomes" id="UP000250043">
    <property type="component" value="Unassembled WGS sequence"/>
</dbReference>
<comment type="similarity">
    <text evidence="8">Belongs to the TRAFAC class dynamin-like GTPase superfamily. GB1/RHD3 GTPase family. RHD3 subfamily.</text>
</comment>
<feature type="topological domain" description="Cytoplasmic" evidence="8">
    <location>
        <begin position="749"/>
        <end position="811"/>
    </location>
</feature>
<keyword evidence="6 8" id="KW-0342">GTP-binding</keyword>
<evidence type="ECO:0000256" key="10">
    <source>
        <dbReference type="SAM" id="Phobius"/>
    </source>
</evidence>
<feature type="domain" description="GB1/RHD3-type G" evidence="11">
    <location>
        <begin position="74"/>
        <end position="294"/>
    </location>
</feature>
<dbReference type="InterPro" id="IPR046758">
    <property type="entry name" value="Sey1/RHD3-like_3HB"/>
</dbReference>
<dbReference type="Pfam" id="PF20428">
    <property type="entry name" value="Sey1_3HB"/>
    <property type="match status" value="1"/>
</dbReference>
<evidence type="ECO:0000256" key="4">
    <source>
        <dbReference type="ARBA" id="ARBA00022824"/>
    </source>
</evidence>
<feature type="region of interest" description="Disordered" evidence="9">
    <location>
        <begin position="1"/>
        <end position="44"/>
    </location>
</feature>
<dbReference type="Pfam" id="PF05879">
    <property type="entry name" value="RHD3_GTPase"/>
    <property type="match status" value="1"/>
</dbReference>
<dbReference type="OrthoDB" id="1597724at2759"/>
<dbReference type="InterPro" id="IPR027417">
    <property type="entry name" value="P-loop_NTPase"/>
</dbReference>
<comment type="subcellular location">
    <subcellularLocation>
        <location evidence="8">Endoplasmic reticulum membrane</location>
        <topology evidence="8">Multi-pass membrane protein</topology>
    </subcellularLocation>
    <text evidence="8">Enriched in the cortical ER. Concentrated in punctae along the ER tubules.</text>
</comment>
<dbReference type="PROSITE" id="PS51715">
    <property type="entry name" value="G_GB1_RHD3"/>
    <property type="match status" value="1"/>
</dbReference>
<evidence type="ECO:0000313" key="13">
    <source>
        <dbReference type="Proteomes" id="UP000250043"/>
    </source>
</evidence>
<sequence>MTAQSTNEYHDTDPARPEASSASRMQAVNGHYANGDTPASSEPSYERVQIINDEKQFTPDLTNQVQRWGLHNAGFDYDIVAVFGSQSTGKSTLLNRLFGTNFDVMDETKRQQTTKGIWMCKAKGMNVMVMDVEGTDGRERGEDQDFERKSALFSLASSEVLIINIWEHQVGLYQGANMGLLKTVFEVNLGLFGKKTADGRNQRTLLLFVIRDHIGTTPLANLKATLAADMQKIWETLSKPQEMQDRQLSDYFDLSFAALPHKILVPDKFESEIQELRKRFVEKGREDYVFKPAYHKRIPADGVAFYMEGIWEQVQTNKDLDLPTQQELLAQFRCDEISTAALSEFNEQAKPQRRPIESGKVVEGLGSMMRNWRKGALDRYDRDASRYHPGVYKRKRGDLVSVIDSTLSPLFLGQLKNLHKACLASFKKEMLDGLRGEGYNFAHVVATARECCEQRFVEGGREVLVEGTDWSYEEELASLKEEMKSVADQCRKDETKKMVNLIERNFKRQISEPVELDLNRPTADMWDKVLTVFRETLGKTEASYLAKAKSFNCTDEENVAALASLRKRAWLALRSKIDEQTADAAFLSKLRTYFEERFRYDEQGVPRVWRPDDDIDGAFKKAKDQTLELIPLYSRISPIDKSLEYTLPSEPSDPLTSTEEFDFPSTLVIFSETKAQDLGTRFRRDADAHYVEAKRSTVSSVAQIPYWMYGVLVVLGWNEAMAVLFNPLYFAMLLCMAGSAWIIVQLGMVGPLFQVTRTLGNEMHRQVNNRLREHFSQPALTQPVRSRSVSNGQDGEENELRELRSNVTEPM</sequence>
<feature type="topological domain" description="Lumenal" evidence="8">
    <location>
        <begin position="725"/>
        <end position="727"/>
    </location>
</feature>
<evidence type="ECO:0000256" key="8">
    <source>
        <dbReference type="HAMAP-Rule" id="MF_03109"/>
    </source>
</evidence>
<dbReference type="PANTHER" id="PTHR45923">
    <property type="entry name" value="PROTEIN SEY1"/>
    <property type="match status" value="1"/>
</dbReference>
<dbReference type="AlphaFoldDB" id="A0A8E2J5K4"/>
<name>A0A8E2J5K4_9APHY</name>
<evidence type="ECO:0000256" key="9">
    <source>
        <dbReference type="SAM" id="MobiDB-lite"/>
    </source>
</evidence>
<protein>
    <submittedName>
        <fullName evidence="12">Protein SEY1</fullName>
    </submittedName>
</protein>
<feature type="transmembrane region" description="Helical" evidence="10">
    <location>
        <begin position="706"/>
        <end position="725"/>
    </location>
</feature>
<evidence type="ECO:0000256" key="6">
    <source>
        <dbReference type="ARBA" id="ARBA00023134"/>
    </source>
</evidence>
<reference evidence="12 13" key="1">
    <citation type="submission" date="2016-07" db="EMBL/GenBank/DDBJ databases">
        <title>Draft genome of the white-rot fungus Obba rivulosa 3A-2.</title>
        <authorList>
            <consortium name="DOE Joint Genome Institute"/>
            <person name="Miettinen O."/>
            <person name="Riley R."/>
            <person name="Acob R."/>
            <person name="Barry K."/>
            <person name="Cullen D."/>
            <person name="De Vries R."/>
            <person name="Hainaut M."/>
            <person name="Hatakka A."/>
            <person name="Henrissat B."/>
            <person name="Hilden K."/>
            <person name="Kuo R."/>
            <person name="Labutti K."/>
            <person name="Lipzen A."/>
            <person name="Makela M.R."/>
            <person name="Sandor L."/>
            <person name="Spatafora J.W."/>
            <person name="Grigoriev I.V."/>
            <person name="Hibbett D.S."/>
        </authorList>
    </citation>
    <scope>NUCLEOTIDE SEQUENCE [LARGE SCALE GENOMIC DNA]</scope>
    <source>
        <strain evidence="12 13">3A-2</strain>
    </source>
</reference>
<feature type="compositionally biased region" description="Polar residues" evidence="9">
    <location>
        <begin position="782"/>
        <end position="793"/>
    </location>
</feature>
<evidence type="ECO:0000256" key="7">
    <source>
        <dbReference type="ARBA" id="ARBA00023136"/>
    </source>
</evidence>
<dbReference type="Gene3D" id="3.40.50.300">
    <property type="entry name" value="P-loop containing nucleotide triphosphate hydrolases"/>
    <property type="match status" value="1"/>
</dbReference>
<dbReference type="GO" id="GO:0003924">
    <property type="term" value="F:GTPase activity"/>
    <property type="evidence" value="ECO:0007669"/>
    <property type="project" value="UniProtKB-UniRule"/>
</dbReference>
<evidence type="ECO:0000313" key="12">
    <source>
        <dbReference type="EMBL" id="OCH93787.1"/>
    </source>
</evidence>
<dbReference type="CDD" id="cd01851">
    <property type="entry name" value="GBP"/>
    <property type="match status" value="1"/>
</dbReference>
<keyword evidence="4 8" id="KW-0256">Endoplasmic reticulum</keyword>
<evidence type="ECO:0000256" key="5">
    <source>
        <dbReference type="ARBA" id="ARBA00022989"/>
    </source>
</evidence>
<accession>A0A8E2J5K4</accession>
<feature type="topological domain" description="Cytoplasmic" evidence="8">
    <location>
        <begin position="1"/>
        <end position="703"/>
    </location>
</feature>
<evidence type="ECO:0000256" key="3">
    <source>
        <dbReference type="ARBA" id="ARBA00022801"/>
    </source>
</evidence>
<feature type="transmembrane region" description="Helical" evidence="10">
    <location>
        <begin position="732"/>
        <end position="753"/>
    </location>
</feature>
<keyword evidence="7 8" id="KW-0472">Membrane</keyword>
<proteinExistence type="inferred from homology"/>
<dbReference type="GO" id="GO:0005525">
    <property type="term" value="F:GTP binding"/>
    <property type="evidence" value="ECO:0007669"/>
    <property type="project" value="UniProtKB-UniRule"/>
</dbReference>
<keyword evidence="1 8" id="KW-0812">Transmembrane</keyword>
<dbReference type="HAMAP" id="MF_03109">
    <property type="entry name" value="Sey1"/>
    <property type="match status" value="1"/>
</dbReference>
<dbReference type="GO" id="GO:0005789">
    <property type="term" value="C:endoplasmic reticulum membrane"/>
    <property type="evidence" value="ECO:0007669"/>
    <property type="project" value="UniProtKB-SubCell"/>
</dbReference>
<dbReference type="EMBL" id="KV722351">
    <property type="protein sequence ID" value="OCH93787.1"/>
    <property type="molecule type" value="Genomic_DNA"/>
</dbReference>
<feature type="region of interest" description="Disordered" evidence="9">
    <location>
        <begin position="782"/>
        <end position="811"/>
    </location>
</feature>
<organism evidence="12 13">
    <name type="scientific">Obba rivulosa</name>
    <dbReference type="NCBI Taxonomy" id="1052685"/>
    <lineage>
        <taxon>Eukaryota</taxon>
        <taxon>Fungi</taxon>
        <taxon>Dikarya</taxon>
        <taxon>Basidiomycota</taxon>
        <taxon>Agaricomycotina</taxon>
        <taxon>Agaricomycetes</taxon>
        <taxon>Polyporales</taxon>
        <taxon>Gelatoporiaceae</taxon>
        <taxon>Obba</taxon>
    </lineage>
</organism>